<dbReference type="CDD" id="cd14705">
    <property type="entry name" value="bZIP_Zip1"/>
    <property type="match status" value="1"/>
</dbReference>
<dbReference type="GO" id="GO:0089713">
    <property type="term" value="C:Cbf1-Met4-Met28 complex"/>
    <property type="evidence" value="ECO:0007669"/>
    <property type="project" value="TreeGrafter"/>
</dbReference>
<sequence length="223" mass="24957">MSLNAINAVEYLNQADFSLPLGPSSNSVDGYLGDAAGLDQFMDPSFFDFDTLYNTSQFQTSDKASLQAEFQQQIGTIEDSSLVPEDFLSQFIKSESNEQDLSLKALPIAPKQAEVSPSSTTSSSSSPSTLSPDSEGVEMDKKKRNTAASARFRIKKKQREQEMERTLRSLTERVHKYNAQIQQLEFENKCLKSLIFEKNERKSDDLVRNIRQRSLGGSNATNF</sequence>
<comment type="subcellular location">
    <subcellularLocation>
        <location evidence="1">Nucleus</location>
    </subcellularLocation>
</comment>
<reference evidence="8" key="1">
    <citation type="journal article" date="2021" name="Open Biol.">
        <title>Shared evolutionary footprints suggest mitochondrial oxidative damage underlies multiple complex I losses in fungi.</title>
        <authorList>
            <person name="Schikora-Tamarit M.A."/>
            <person name="Marcet-Houben M."/>
            <person name="Nosek J."/>
            <person name="Gabaldon T."/>
        </authorList>
    </citation>
    <scope>NUCLEOTIDE SEQUENCE</scope>
    <source>
        <strain evidence="8">CBS2887</strain>
    </source>
</reference>
<evidence type="ECO:0000256" key="6">
    <source>
        <dbReference type="SAM" id="MobiDB-lite"/>
    </source>
</evidence>
<keyword evidence="2" id="KW-0805">Transcription regulation</keyword>
<organism evidence="8 9">
    <name type="scientific">Wickerhamomyces pijperi</name>
    <name type="common">Yeast</name>
    <name type="synonym">Pichia pijperi</name>
    <dbReference type="NCBI Taxonomy" id="599730"/>
    <lineage>
        <taxon>Eukaryota</taxon>
        <taxon>Fungi</taxon>
        <taxon>Dikarya</taxon>
        <taxon>Ascomycota</taxon>
        <taxon>Saccharomycotina</taxon>
        <taxon>Saccharomycetes</taxon>
        <taxon>Phaffomycetales</taxon>
        <taxon>Wickerhamomycetaceae</taxon>
        <taxon>Wickerhamomyces</taxon>
    </lineage>
</organism>
<dbReference type="Pfam" id="PF07716">
    <property type="entry name" value="bZIP_2"/>
    <property type="match status" value="1"/>
</dbReference>
<keyword evidence="5" id="KW-0539">Nucleus</keyword>
<dbReference type="GO" id="GO:0005634">
    <property type="term" value="C:nucleus"/>
    <property type="evidence" value="ECO:0007669"/>
    <property type="project" value="UniProtKB-SubCell"/>
</dbReference>
<evidence type="ECO:0000313" key="8">
    <source>
        <dbReference type="EMBL" id="KAH3686316.1"/>
    </source>
</evidence>
<dbReference type="Gene3D" id="1.20.5.170">
    <property type="match status" value="1"/>
</dbReference>
<dbReference type="OrthoDB" id="1939598at2759"/>
<proteinExistence type="predicted"/>
<evidence type="ECO:0000256" key="2">
    <source>
        <dbReference type="ARBA" id="ARBA00023015"/>
    </source>
</evidence>
<feature type="compositionally biased region" description="Low complexity" evidence="6">
    <location>
        <begin position="116"/>
        <end position="134"/>
    </location>
</feature>
<dbReference type="SMART" id="SM00338">
    <property type="entry name" value="BRLZ"/>
    <property type="match status" value="1"/>
</dbReference>
<dbReference type="AlphaFoldDB" id="A0A9P8TPX4"/>
<evidence type="ECO:0000256" key="4">
    <source>
        <dbReference type="ARBA" id="ARBA00023163"/>
    </source>
</evidence>
<dbReference type="PANTHER" id="PTHR13044:SF14">
    <property type="entry name" value="CRYPTOCEPHAL, ISOFORM A"/>
    <property type="match status" value="1"/>
</dbReference>
<dbReference type="SUPFAM" id="SSF57959">
    <property type="entry name" value="Leucine zipper domain"/>
    <property type="match status" value="1"/>
</dbReference>
<protein>
    <recommendedName>
        <fullName evidence="7">BZIP domain-containing protein</fullName>
    </recommendedName>
</protein>
<keyword evidence="9" id="KW-1185">Reference proteome</keyword>
<evidence type="ECO:0000256" key="5">
    <source>
        <dbReference type="ARBA" id="ARBA00023242"/>
    </source>
</evidence>
<dbReference type="PROSITE" id="PS00036">
    <property type="entry name" value="BZIP_BASIC"/>
    <property type="match status" value="1"/>
</dbReference>
<name>A0A9P8TPX4_WICPI</name>
<dbReference type="InterPro" id="IPR004827">
    <property type="entry name" value="bZIP"/>
</dbReference>
<dbReference type="GO" id="GO:0001228">
    <property type="term" value="F:DNA-binding transcription activator activity, RNA polymerase II-specific"/>
    <property type="evidence" value="ECO:0007669"/>
    <property type="project" value="TreeGrafter"/>
</dbReference>
<keyword evidence="4" id="KW-0804">Transcription</keyword>
<dbReference type="PANTHER" id="PTHR13044">
    <property type="entry name" value="ACTIVATING TRANSCRIPTION FACTOR ATF 4/5"/>
    <property type="match status" value="1"/>
</dbReference>
<evidence type="ECO:0000313" key="9">
    <source>
        <dbReference type="Proteomes" id="UP000774326"/>
    </source>
</evidence>
<feature type="region of interest" description="Disordered" evidence="6">
    <location>
        <begin position="112"/>
        <end position="164"/>
    </location>
</feature>
<dbReference type="GO" id="GO:0000977">
    <property type="term" value="F:RNA polymerase II transcription regulatory region sequence-specific DNA binding"/>
    <property type="evidence" value="ECO:0007669"/>
    <property type="project" value="TreeGrafter"/>
</dbReference>
<evidence type="ECO:0000256" key="3">
    <source>
        <dbReference type="ARBA" id="ARBA00023125"/>
    </source>
</evidence>
<dbReference type="EMBL" id="JAEUBG010001462">
    <property type="protein sequence ID" value="KAH3686316.1"/>
    <property type="molecule type" value="Genomic_DNA"/>
</dbReference>
<evidence type="ECO:0000256" key="1">
    <source>
        <dbReference type="ARBA" id="ARBA00004123"/>
    </source>
</evidence>
<evidence type="ECO:0000259" key="7">
    <source>
        <dbReference type="PROSITE" id="PS00036"/>
    </source>
</evidence>
<comment type="caution">
    <text evidence="8">The sequence shown here is derived from an EMBL/GenBank/DDBJ whole genome shotgun (WGS) entry which is preliminary data.</text>
</comment>
<accession>A0A9P8TPX4</accession>
<gene>
    <name evidence="8" type="ORF">WICPIJ_002678</name>
</gene>
<feature type="domain" description="BZIP" evidence="7">
    <location>
        <begin position="141"/>
        <end position="155"/>
    </location>
</feature>
<dbReference type="InterPro" id="IPR046347">
    <property type="entry name" value="bZIP_sf"/>
</dbReference>
<dbReference type="Proteomes" id="UP000774326">
    <property type="component" value="Unassembled WGS sequence"/>
</dbReference>
<keyword evidence="3" id="KW-0238">DNA-binding</keyword>
<reference evidence="8" key="2">
    <citation type="submission" date="2021-01" db="EMBL/GenBank/DDBJ databases">
        <authorList>
            <person name="Schikora-Tamarit M.A."/>
        </authorList>
    </citation>
    <scope>NUCLEOTIDE SEQUENCE</scope>
    <source>
        <strain evidence="8">CBS2887</strain>
    </source>
</reference>